<organism evidence="2 3">
    <name type="scientific">Halorubrum trueperi</name>
    <dbReference type="NCBI Taxonomy" id="2004704"/>
    <lineage>
        <taxon>Archaea</taxon>
        <taxon>Methanobacteriati</taxon>
        <taxon>Methanobacteriota</taxon>
        <taxon>Stenosarchaea group</taxon>
        <taxon>Halobacteria</taxon>
        <taxon>Halobacteriales</taxon>
        <taxon>Haloferacaceae</taxon>
        <taxon>Halorubrum</taxon>
    </lineage>
</organism>
<dbReference type="RefSeq" id="WP_379765735.1">
    <property type="nucleotide sequence ID" value="NZ_JBHSXI010000005.1"/>
</dbReference>
<dbReference type="AlphaFoldDB" id="A0ABD5UGB9"/>
<dbReference type="InterPro" id="IPR045336">
    <property type="entry name" value="MmgE_PrpD_N"/>
</dbReference>
<evidence type="ECO:0000313" key="3">
    <source>
        <dbReference type="Proteomes" id="UP001596333"/>
    </source>
</evidence>
<dbReference type="EMBL" id="JBHSXI010000005">
    <property type="protein sequence ID" value="MFC6888527.1"/>
    <property type="molecule type" value="Genomic_DNA"/>
</dbReference>
<evidence type="ECO:0000259" key="1">
    <source>
        <dbReference type="Pfam" id="PF03972"/>
    </source>
</evidence>
<accession>A0ABD5UGB9</accession>
<keyword evidence="3" id="KW-1185">Reference proteome</keyword>
<evidence type="ECO:0000313" key="2">
    <source>
        <dbReference type="EMBL" id="MFC6888527.1"/>
    </source>
</evidence>
<name>A0ABD5UGB9_9EURY</name>
<feature type="domain" description="MmgE/PrpD N-terminal" evidence="1">
    <location>
        <begin position="6"/>
        <end position="89"/>
    </location>
</feature>
<gene>
    <name evidence="2" type="ORF">ACFQEY_05690</name>
</gene>
<dbReference type="Pfam" id="PF03972">
    <property type="entry name" value="MmgE_PrpD_N"/>
    <property type="match status" value="1"/>
</dbReference>
<dbReference type="Proteomes" id="UP001596333">
    <property type="component" value="Unassembled WGS sequence"/>
</dbReference>
<protein>
    <submittedName>
        <fullName evidence="2">MmgE/PrpD family protein</fullName>
    </submittedName>
</protein>
<comment type="caution">
    <text evidence="2">The sequence shown here is derived from an EMBL/GenBank/DDBJ whole genome shotgun (WGS) entry which is preliminary data.</text>
</comment>
<dbReference type="SUPFAM" id="SSF103378">
    <property type="entry name" value="2-methylcitrate dehydratase PrpD"/>
    <property type="match status" value="1"/>
</dbReference>
<sequence>MDAATADAATILGVGTERPPAERALHTGTASHALDYDDLAWAMDGHPSVTLVPPLLALAPEVDASGRDLITAFAAGFKAGCALGATAAVASLCDLSATRA</sequence>
<dbReference type="Gene3D" id="1.10.4100.10">
    <property type="entry name" value="2-methylcitrate dehydratase PrpD"/>
    <property type="match status" value="1"/>
</dbReference>
<dbReference type="InterPro" id="IPR042183">
    <property type="entry name" value="MmgE/PrpD_sf_1"/>
</dbReference>
<dbReference type="InterPro" id="IPR036148">
    <property type="entry name" value="MmgE/PrpD_sf"/>
</dbReference>
<proteinExistence type="predicted"/>
<reference evidence="2 3" key="1">
    <citation type="journal article" date="2019" name="Int. J. Syst. Evol. Microbiol.">
        <title>The Global Catalogue of Microorganisms (GCM) 10K type strain sequencing project: providing services to taxonomists for standard genome sequencing and annotation.</title>
        <authorList>
            <consortium name="The Broad Institute Genomics Platform"/>
            <consortium name="The Broad Institute Genome Sequencing Center for Infectious Disease"/>
            <person name="Wu L."/>
            <person name="Ma J."/>
        </authorList>
    </citation>
    <scope>NUCLEOTIDE SEQUENCE [LARGE SCALE GENOMIC DNA]</scope>
    <source>
        <strain evidence="2 3">Y73</strain>
    </source>
</reference>